<feature type="domain" description="Chalcone/stilbene synthase C-terminal" evidence="5">
    <location>
        <begin position="225"/>
        <end position="352"/>
    </location>
</feature>
<sequence length="359" mass="37477">MVSATITGIGTALPEAAAGQQTLWDGFFRNHFAGSRVAERIFAGSGVRRRHTVADPLAEDLSGWSTEQRMRRYVTEAEPLGQRATTVALAEAGVAAEEVGLVTVVSCTGYSTPGLDIRLATALNLRSDVQRLLIGHMGCYAALPALGSVADFVVARQRPAVLLCLELTSLHVQPPTDDPQQMVSHALFGDAAAALVLVPDPPAGAGTRRPTLQLVDLAAVTDTATSDHMTWEVTDFGFRMGLSPKVPAVLAQHVRPMICDLLGRNGLEVADVRTWAVHPGGPAILDTVESELDLPADALAASRSVLAERGNCSSPTVLLVLDALVDRGALEQGGPVVAMAFGPGLTLYAALLSAGPGTA</sequence>
<evidence type="ECO:0000313" key="6">
    <source>
        <dbReference type="EMBL" id="RCW46306.1"/>
    </source>
</evidence>
<evidence type="ECO:0000256" key="2">
    <source>
        <dbReference type="ARBA" id="ARBA00022679"/>
    </source>
</evidence>
<reference evidence="6 7" key="1">
    <citation type="submission" date="2018-07" db="EMBL/GenBank/DDBJ databases">
        <title>Genomic Encyclopedia of Type Strains, Phase III (KMG-III): the genomes of soil and plant-associated and newly described type strains.</title>
        <authorList>
            <person name="Whitman W."/>
        </authorList>
    </citation>
    <scope>NUCLEOTIDE SEQUENCE [LARGE SCALE GENOMIC DNA]</scope>
    <source>
        <strain evidence="6 7">CECT 8575</strain>
    </source>
</reference>
<feature type="domain" description="Chalcone/stilbene synthase N-terminal" evidence="4">
    <location>
        <begin position="4"/>
        <end position="201"/>
    </location>
</feature>
<gene>
    <name evidence="6" type="ORF">DFQ14_102609</name>
</gene>
<dbReference type="Gene3D" id="3.40.47.10">
    <property type="match status" value="2"/>
</dbReference>
<dbReference type="PIRSF" id="PIRSF000451">
    <property type="entry name" value="PKS_III"/>
    <property type="match status" value="1"/>
</dbReference>
<keyword evidence="7" id="KW-1185">Reference proteome</keyword>
<dbReference type="Proteomes" id="UP000253495">
    <property type="component" value="Unassembled WGS sequence"/>
</dbReference>
<dbReference type="Pfam" id="PF02797">
    <property type="entry name" value="Chal_sti_synt_C"/>
    <property type="match status" value="1"/>
</dbReference>
<dbReference type="PANTHER" id="PTHR11877:SF46">
    <property type="entry name" value="TYPE III POLYKETIDE SYNTHASE A"/>
    <property type="match status" value="1"/>
</dbReference>
<dbReference type="PANTHER" id="PTHR11877">
    <property type="entry name" value="HYDROXYMETHYLGLUTARYL-COA SYNTHASE"/>
    <property type="match status" value="1"/>
</dbReference>
<evidence type="ECO:0000313" key="7">
    <source>
        <dbReference type="Proteomes" id="UP000253495"/>
    </source>
</evidence>
<organism evidence="6 7">
    <name type="scientific">Halopolyspora algeriensis</name>
    <dbReference type="NCBI Taxonomy" id="1500506"/>
    <lineage>
        <taxon>Bacteria</taxon>
        <taxon>Bacillati</taxon>
        <taxon>Actinomycetota</taxon>
        <taxon>Actinomycetes</taxon>
        <taxon>Actinomycetes incertae sedis</taxon>
        <taxon>Halopolyspora</taxon>
    </lineage>
</organism>
<proteinExistence type="inferred from homology"/>
<evidence type="ECO:0000259" key="4">
    <source>
        <dbReference type="Pfam" id="PF00195"/>
    </source>
</evidence>
<evidence type="ECO:0000259" key="5">
    <source>
        <dbReference type="Pfam" id="PF02797"/>
    </source>
</evidence>
<comment type="caution">
    <text evidence="6">The sequence shown here is derived from an EMBL/GenBank/DDBJ whole genome shotgun (WGS) entry which is preliminary data.</text>
</comment>
<evidence type="ECO:0000256" key="1">
    <source>
        <dbReference type="ARBA" id="ARBA00005531"/>
    </source>
</evidence>
<dbReference type="Pfam" id="PF00195">
    <property type="entry name" value="Chal_sti_synt_N"/>
    <property type="match status" value="1"/>
</dbReference>
<dbReference type="InterPro" id="IPR016039">
    <property type="entry name" value="Thiolase-like"/>
</dbReference>
<feature type="active site" description="Acyl-thioester intermediate" evidence="3">
    <location>
        <position position="139"/>
    </location>
</feature>
<dbReference type="InterPro" id="IPR012328">
    <property type="entry name" value="Chalcone/stilbene_synt_C"/>
</dbReference>
<keyword evidence="2" id="KW-0808">Transferase</keyword>
<name>A0A368VW19_9ACTN</name>
<dbReference type="AlphaFoldDB" id="A0A368VW19"/>
<protein>
    <submittedName>
        <fullName evidence="6">Putative naringenin-chalcone synthase</fullName>
    </submittedName>
</protein>
<comment type="similarity">
    <text evidence="1">Belongs to the thiolase-like superfamily. Chalcone/stilbene synthases family.</text>
</comment>
<accession>A0A368VW19</accession>
<dbReference type="InterPro" id="IPR011141">
    <property type="entry name" value="Polyketide_synthase_type-III"/>
</dbReference>
<dbReference type="SUPFAM" id="SSF53901">
    <property type="entry name" value="Thiolase-like"/>
    <property type="match status" value="1"/>
</dbReference>
<dbReference type="GO" id="GO:0016747">
    <property type="term" value="F:acyltransferase activity, transferring groups other than amino-acyl groups"/>
    <property type="evidence" value="ECO:0007669"/>
    <property type="project" value="InterPro"/>
</dbReference>
<dbReference type="EMBL" id="QPJC01000002">
    <property type="protein sequence ID" value="RCW46306.1"/>
    <property type="molecule type" value="Genomic_DNA"/>
</dbReference>
<evidence type="ECO:0000256" key="3">
    <source>
        <dbReference type="PIRSR" id="PIRSR000451-1"/>
    </source>
</evidence>
<dbReference type="GO" id="GO:0030639">
    <property type="term" value="P:polyketide biosynthetic process"/>
    <property type="evidence" value="ECO:0007669"/>
    <property type="project" value="TreeGrafter"/>
</dbReference>
<dbReference type="InterPro" id="IPR001099">
    <property type="entry name" value="Chalcone/stilbene_synt_N"/>
</dbReference>
<dbReference type="CDD" id="cd00831">
    <property type="entry name" value="CHS_like"/>
    <property type="match status" value="1"/>
</dbReference>